<feature type="compositionally biased region" description="Basic and acidic residues" evidence="2">
    <location>
        <begin position="205"/>
        <end position="218"/>
    </location>
</feature>
<dbReference type="Gene3D" id="1.20.58.900">
    <property type="match status" value="1"/>
</dbReference>
<sequence length="1030" mass="117801">MASDRELLHVIQDLKSAVTDLNKNYREQGLPVTDGSWELYQFCAQLEFLLQYDLKEKKSLFGQRKDYWDFLCWVLTKLHSGAHAGMEHITSLDKLKTAVGKGRAFIRYCLVHQQLAETLQLCFLEPKVTSEWYYARSPFLDQELWLDILGSLYELDAIAFHLALCRADLDATWPVVLRILPQDPKETAAHSQVEKATSQAGNSNRDCKSHQGANEDCRNPSEIKDHCVIQSTAPSLLRPGLENSMEKWIGVWRSRKNSLLQMSSLIKRSPFMERDAQGSASIKKKLVEVQGANSDLQAQVETEHPSNVFSTQELGPLLPGLCPYRKPERSHQGPTEGVSQWKQQDLGVLMWELGALQQKMSQQQRESTSIRQALSEENRALKEELAKQEEKMEGKEKQQQELTKAIGALREAERKIANLSSECREAWDKKVAAEKSLEEAHQRLSSQEVERRKHLADIEAQELRRRQLTSRCQGLQEKLKMCEESLKKWEAQAVALQNQHGHLETAEEQPEELTCRLAEKEEQSAMLEKGLLREKLGRSLGEIEALEREKETLIETLVSQEQSLVFSKLEIQDLRKELSASQELLVTLQNSLMEQEKDLRNRDVIAENLQGNLNDQLAELQKALEKNTALKEELEEMVSKNSQLEGQVVEQQVRWEKNFHELRSQLGTLEKKANKLEEEKQNLQATLQRALEEKEALEKQVQSTTATMETRTHEATQLRNALEKLTATSQILQKALQENNEIVVSDLKQECLKLGNQVKELELDQMKATNIAEMLSIELEQCWELPTEDVAQQKALASTITVLDLAYETRGEEVKALANERSITERNGRGMAESQQAEKAAQMDVLQNWGKAIMKDTSTKPRMEIHGKCLTSHLDKMVDGVQKAKQMLVVKEKEMMCLKQQLSWSQQDKQKERLLLKEIQQELQEKENKYQKKLSEQEELICSLKGRLVELLREKDALWQKTEGLTSSMAGSAPQISGVCAHCKKDFRLTSRRYQCRLCRSTVCHACSVSSGHREHCCLPCYQERNSQGT</sequence>
<reference evidence="5" key="1">
    <citation type="submission" date="2025-08" db="UniProtKB">
        <authorList>
            <consortium name="RefSeq"/>
        </authorList>
    </citation>
    <scope>IDENTIFICATION</scope>
</reference>
<dbReference type="Pfam" id="PF25366">
    <property type="entry name" value="RUFY4"/>
    <property type="match status" value="1"/>
</dbReference>
<dbReference type="InterPro" id="IPR037213">
    <property type="entry name" value="Run_dom_sf"/>
</dbReference>
<dbReference type="PANTHER" id="PTHR46753">
    <property type="entry name" value="FYVE AND COILED-COIL DOMAIN-CONTAINING PROTEIN 1"/>
    <property type="match status" value="1"/>
</dbReference>
<evidence type="ECO:0000313" key="4">
    <source>
        <dbReference type="Proteomes" id="UP000694871"/>
    </source>
</evidence>
<protein>
    <submittedName>
        <fullName evidence="5">RUN and FYVE domain-containing protein 4</fullName>
    </submittedName>
</protein>
<dbReference type="SUPFAM" id="SSF57903">
    <property type="entry name" value="FYVE/PHD zinc finger"/>
    <property type="match status" value="1"/>
</dbReference>
<name>A0ABM1JVM4_GEKJA</name>
<dbReference type="GeneID" id="107109414"/>
<dbReference type="PROSITE" id="PS50826">
    <property type="entry name" value="RUN"/>
    <property type="match status" value="1"/>
</dbReference>
<gene>
    <name evidence="5" type="primary">RUFY4</name>
</gene>
<evidence type="ECO:0000259" key="3">
    <source>
        <dbReference type="PROSITE" id="PS50826"/>
    </source>
</evidence>
<keyword evidence="4" id="KW-1185">Reference proteome</keyword>
<dbReference type="InterPro" id="IPR004012">
    <property type="entry name" value="Run_dom"/>
</dbReference>
<dbReference type="InterPro" id="IPR059036">
    <property type="entry name" value="RUFY4_dom"/>
</dbReference>
<evidence type="ECO:0000256" key="2">
    <source>
        <dbReference type="SAM" id="MobiDB-lite"/>
    </source>
</evidence>
<dbReference type="InterPro" id="IPR013083">
    <property type="entry name" value="Znf_RING/FYVE/PHD"/>
</dbReference>
<evidence type="ECO:0000256" key="1">
    <source>
        <dbReference type="SAM" id="Coils"/>
    </source>
</evidence>
<dbReference type="RefSeq" id="XP_015265511.1">
    <property type="nucleotide sequence ID" value="XM_015410025.1"/>
</dbReference>
<dbReference type="PANTHER" id="PTHR46753:SF5">
    <property type="entry name" value="RUN AND FYVE DOMAIN CONTAINING 4"/>
    <property type="match status" value="1"/>
</dbReference>
<dbReference type="Pfam" id="PF02759">
    <property type="entry name" value="RUN"/>
    <property type="match status" value="1"/>
</dbReference>
<feature type="coiled-coil region" evidence="1">
    <location>
        <begin position="371"/>
        <end position="764"/>
    </location>
</feature>
<dbReference type="Gene3D" id="3.30.40.10">
    <property type="entry name" value="Zinc/RING finger domain, C3HC4 (zinc finger)"/>
    <property type="match status" value="1"/>
</dbReference>
<dbReference type="SUPFAM" id="SSF140741">
    <property type="entry name" value="RUN domain-like"/>
    <property type="match status" value="1"/>
</dbReference>
<dbReference type="Proteomes" id="UP000694871">
    <property type="component" value="Unplaced"/>
</dbReference>
<dbReference type="CDD" id="cd15745">
    <property type="entry name" value="FYVE_RUFY4"/>
    <property type="match status" value="1"/>
</dbReference>
<accession>A0ABM1JVM4</accession>
<keyword evidence="1" id="KW-0175">Coiled coil</keyword>
<feature type="domain" description="RUN" evidence="3">
    <location>
        <begin position="33"/>
        <end position="167"/>
    </location>
</feature>
<feature type="region of interest" description="Disordered" evidence="2">
    <location>
        <begin position="188"/>
        <end position="218"/>
    </location>
</feature>
<feature type="coiled-coil region" evidence="1">
    <location>
        <begin position="881"/>
        <end position="940"/>
    </location>
</feature>
<evidence type="ECO:0000313" key="5">
    <source>
        <dbReference type="RefSeq" id="XP_015265511.1"/>
    </source>
</evidence>
<organism evidence="4 5">
    <name type="scientific">Gekko japonicus</name>
    <name type="common">Schlegel's Japanese gecko</name>
    <dbReference type="NCBI Taxonomy" id="146911"/>
    <lineage>
        <taxon>Eukaryota</taxon>
        <taxon>Metazoa</taxon>
        <taxon>Chordata</taxon>
        <taxon>Craniata</taxon>
        <taxon>Vertebrata</taxon>
        <taxon>Euteleostomi</taxon>
        <taxon>Lepidosauria</taxon>
        <taxon>Squamata</taxon>
        <taxon>Bifurcata</taxon>
        <taxon>Gekkota</taxon>
        <taxon>Gekkonidae</taxon>
        <taxon>Gekkoninae</taxon>
        <taxon>Gekko</taxon>
    </lineage>
</organism>
<proteinExistence type="predicted"/>
<feature type="compositionally biased region" description="Polar residues" evidence="2">
    <location>
        <begin position="194"/>
        <end position="204"/>
    </location>
</feature>
<dbReference type="InterPro" id="IPR011011">
    <property type="entry name" value="Znf_FYVE_PHD"/>
</dbReference>